<evidence type="ECO:0000256" key="1">
    <source>
        <dbReference type="SAM" id="MobiDB-lite"/>
    </source>
</evidence>
<dbReference type="SUPFAM" id="SSF50346">
    <property type="entry name" value="PRC-barrel domain"/>
    <property type="match status" value="1"/>
</dbReference>
<keyword evidence="4" id="KW-1185">Reference proteome</keyword>
<evidence type="ECO:0000313" key="4">
    <source>
        <dbReference type="Proteomes" id="UP000184041"/>
    </source>
</evidence>
<dbReference type="Pfam" id="PF05239">
    <property type="entry name" value="PRC"/>
    <property type="match status" value="1"/>
</dbReference>
<feature type="domain" description="PRC-barrel" evidence="2">
    <location>
        <begin position="72"/>
        <end position="134"/>
    </location>
</feature>
<dbReference type="EMBL" id="FQUS01000001">
    <property type="protein sequence ID" value="SHE44193.1"/>
    <property type="molecule type" value="Genomic_DNA"/>
</dbReference>
<reference evidence="3 4" key="1">
    <citation type="submission" date="2016-11" db="EMBL/GenBank/DDBJ databases">
        <authorList>
            <person name="Jaros S."/>
            <person name="Januszkiewicz K."/>
            <person name="Wedrychowicz H."/>
        </authorList>
    </citation>
    <scope>NUCLEOTIDE SEQUENCE [LARGE SCALE GENOMIC DNA]</scope>
    <source>
        <strain evidence="3 4">DSM 21986</strain>
    </source>
</reference>
<dbReference type="AlphaFoldDB" id="A0A1M4TI88"/>
<evidence type="ECO:0000259" key="2">
    <source>
        <dbReference type="Pfam" id="PF05239"/>
    </source>
</evidence>
<sequence length="186" mass="21225">MRKKQDHLKRGGILFHQQLDVDMPDPTSPATNLQRPLQKKQNSGQRMVIDVIDEEIIMKLRNSLTSHAMSAEIRNHKGEFLGRIKEIRYDDKNNLQYIILHCTNFFGGGNRYFAVPASSDLLELSEEGKVVLKVDKNDLKLAKGVSADKCPPPSFPFGPSIYELYNYCDSTGQKHRIQKPISRKNN</sequence>
<dbReference type="STRING" id="1194090.SAMN05443144_101301"/>
<accession>A0A1M4TI88</accession>
<organism evidence="3 4">
    <name type="scientific">Fodinibius roseus</name>
    <dbReference type="NCBI Taxonomy" id="1194090"/>
    <lineage>
        <taxon>Bacteria</taxon>
        <taxon>Pseudomonadati</taxon>
        <taxon>Balneolota</taxon>
        <taxon>Balneolia</taxon>
        <taxon>Balneolales</taxon>
        <taxon>Balneolaceae</taxon>
        <taxon>Fodinibius</taxon>
    </lineage>
</organism>
<name>A0A1M4TI88_9BACT</name>
<dbReference type="InterPro" id="IPR011033">
    <property type="entry name" value="PRC_barrel-like_sf"/>
</dbReference>
<feature type="region of interest" description="Disordered" evidence="1">
    <location>
        <begin position="20"/>
        <end position="44"/>
    </location>
</feature>
<protein>
    <submittedName>
        <fullName evidence="3">PRC-barrel domain-containing protein</fullName>
    </submittedName>
</protein>
<dbReference type="Gene3D" id="2.30.30.240">
    <property type="entry name" value="PRC-barrel domain"/>
    <property type="match status" value="1"/>
</dbReference>
<dbReference type="InterPro" id="IPR027275">
    <property type="entry name" value="PRC-brl_dom"/>
</dbReference>
<gene>
    <name evidence="3" type="ORF">SAMN05443144_101301</name>
</gene>
<feature type="compositionally biased region" description="Polar residues" evidence="1">
    <location>
        <begin position="28"/>
        <end position="44"/>
    </location>
</feature>
<dbReference type="Proteomes" id="UP000184041">
    <property type="component" value="Unassembled WGS sequence"/>
</dbReference>
<proteinExistence type="predicted"/>
<evidence type="ECO:0000313" key="3">
    <source>
        <dbReference type="EMBL" id="SHE44193.1"/>
    </source>
</evidence>